<gene>
    <name evidence="6" type="ORF">KRR39_20485</name>
</gene>
<dbReference type="AlphaFoldDB" id="A0A975SXM7"/>
<sequence length="194" mass="19936">MPRAGLSPEVVVAEAAALVDAEGAGALTLAAVAKRFGVAVPSLYKHVGGLEDLHSRLAVLAARDLGTALRRAATGRAGRDALAAVAAAYRDYARAHPGCYGYLLRARPEDAEHAAASQEVLDVLYALFDGYGIRPGAPAVDAARFVRSTLHGFVALENAGGFAMARPVGRSFARAVDGLDTALSGWEADVPAAG</sequence>
<dbReference type="Proteomes" id="UP000683575">
    <property type="component" value="Chromosome"/>
</dbReference>
<evidence type="ECO:0000259" key="5">
    <source>
        <dbReference type="PROSITE" id="PS50977"/>
    </source>
</evidence>
<evidence type="ECO:0000313" key="6">
    <source>
        <dbReference type="EMBL" id="QWZ07741.1"/>
    </source>
</evidence>
<dbReference type="PANTHER" id="PTHR30055:SF239">
    <property type="entry name" value="TRANSCRIPTIONAL REGULATORY PROTEIN"/>
    <property type="match status" value="1"/>
</dbReference>
<dbReference type="PROSITE" id="PS50977">
    <property type="entry name" value="HTH_TETR_2"/>
    <property type="match status" value="1"/>
</dbReference>
<dbReference type="InterPro" id="IPR001647">
    <property type="entry name" value="HTH_TetR"/>
</dbReference>
<accession>A0A975SXM7</accession>
<keyword evidence="3" id="KW-0804">Transcription</keyword>
<reference evidence="6" key="1">
    <citation type="submission" date="2021-06" db="EMBL/GenBank/DDBJ databases">
        <title>Complete genome sequence of Nocardioides sp. G188.</title>
        <authorList>
            <person name="Im W.-T."/>
        </authorList>
    </citation>
    <scope>NUCLEOTIDE SEQUENCE</scope>
    <source>
        <strain evidence="6">G188</strain>
    </source>
</reference>
<name>A0A975SXM7_9ACTN</name>
<keyword evidence="1" id="KW-0805">Transcription regulation</keyword>
<dbReference type="GO" id="GO:0000976">
    <property type="term" value="F:transcription cis-regulatory region binding"/>
    <property type="evidence" value="ECO:0007669"/>
    <property type="project" value="TreeGrafter"/>
</dbReference>
<feature type="domain" description="HTH tetR-type" evidence="5">
    <location>
        <begin position="5"/>
        <end position="65"/>
    </location>
</feature>
<proteinExistence type="predicted"/>
<evidence type="ECO:0000256" key="3">
    <source>
        <dbReference type="ARBA" id="ARBA00023163"/>
    </source>
</evidence>
<dbReference type="InterPro" id="IPR050109">
    <property type="entry name" value="HTH-type_TetR-like_transc_reg"/>
</dbReference>
<evidence type="ECO:0000256" key="1">
    <source>
        <dbReference type="ARBA" id="ARBA00023015"/>
    </source>
</evidence>
<evidence type="ECO:0000256" key="4">
    <source>
        <dbReference type="PROSITE-ProRule" id="PRU00335"/>
    </source>
</evidence>
<dbReference type="InterPro" id="IPR025996">
    <property type="entry name" value="MT1864/Rv1816-like_C"/>
</dbReference>
<feature type="DNA-binding region" description="H-T-H motif" evidence="4">
    <location>
        <begin position="28"/>
        <end position="47"/>
    </location>
</feature>
<dbReference type="EMBL" id="CP077062">
    <property type="protein sequence ID" value="QWZ07741.1"/>
    <property type="molecule type" value="Genomic_DNA"/>
</dbReference>
<evidence type="ECO:0000256" key="2">
    <source>
        <dbReference type="ARBA" id="ARBA00023125"/>
    </source>
</evidence>
<dbReference type="KEGG" id="nps:KRR39_20485"/>
<keyword evidence="2 4" id="KW-0238">DNA-binding</keyword>
<organism evidence="6 7">
    <name type="scientific">Nocardioides panacis</name>
    <dbReference type="NCBI Taxonomy" id="2849501"/>
    <lineage>
        <taxon>Bacteria</taxon>
        <taxon>Bacillati</taxon>
        <taxon>Actinomycetota</taxon>
        <taxon>Actinomycetes</taxon>
        <taxon>Propionibacteriales</taxon>
        <taxon>Nocardioidaceae</taxon>
        <taxon>Nocardioides</taxon>
    </lineage>
</organism>
<keyword evidence="7" id="KW-1185">Reference proteome</keyword>
<dbReference type="PANTHER" id="PTHR30055">
    <property type="entry name" value="HTH-TYPE TRANSCRIPTIONAL REGULATOR RUTR"/>
    <property type="match status" value="1"/>
</dbReference>
<dbReference type="GO" id="GO:0003700">
    <property type="term" value="F:DNA-binding transcription factor activity"/>
    <property type="evidence" value="ECO:0007669"/>
    <property type="project" value="TreeGrafter"/>
</dbReference>
<dbReference type="RefSeq" id="WP_216939251.1">
    <property type="nucleotide sequence ID" value="NZ_CP077062.1"/>
</dbReference>
<dbReference type="Pfam" id="PF13305">
    <property type="entry name" value="TetR_C_33"/>
    <property type="match status" value="1"/>
</dbReference>
<evidence type="ECO:0000313" key="7">
    <source>
        <dbReference type="Proteomes" id="UP000683575"/>
    </source>
</evidence>
<protein>
    <submittedName>
        <fullName evidence="6">WHG domain-containing protein</fullName>
    </submittedName>
</protein>